<evidence type="ECO:0000313" key="2">
    <source>
        <dbReference type="Proteomes" id="UP000019132"/>
    </source>
</evidence>
<dbReference type="HOGENOM" id="CLU_2126060_0_0_1"/>
<dbReference type="STRING" id="431595.K3WKL1"/>
<proteinExistence type="predicted"/>
<accession>K3WKL1</accession>
<dbReference type="InParanoid" id="K3WKL1"/>
<dbReference type="AlphaFoldDB" id="K3WKL1"/>
<evidence type="ECO:0000313" key="1">
    <source>
        <dbReference type="EnsemblProtists" id="PYU1_T005503"/>
    </source>
</evidence>
<organism evidence="1 2">
    <name type="scientific">Globisporangium ultimum (strain ATCC 200006 / CBS 805.95 / DAOM BR144)</name>
    <name type="common">Pythium ultimum</name>
    <dbReference type="NCBI Taxonomy" id="431595"/>
    <lineage>
        <taxon>Eukaryota</taxon>
        <taxon>Sar</taxon>
        <taxon>Stramenopiles</taxon>
        <taxon>Oomycota</taxon>
        <taxon>Peronosporomycetes</taxon>
        <taxon>Pythiales</taxon>
        <taxon>Pythiaceae</taxon>
        <taxon>Globisporangium</taxon>
    </lineage>
</organism>
<dbReference type="VEuPathDB" id="FungiDB:PYU1_G005492"/>
<name>K3WKL1_GLOUD</name>
<sequence>MRQRNQLLKVFRLQHRKKKENLRTWDAKEIESAIAFDLIGSTESISQLYRHFPLTLRPFFLFYKIKTVGDLSTMTYDQVKTFGIKDPVITVSKALDEFSGRKDRLKNIVSSPFR</sequence>
<protein>
    <submittedName>
        <fullName evidence="1">Uncharacterized protein</fullName>
    </submittedName>
</protein>
<reference evidence="2" key="2">
    <citation type="submission" date="2010-04" db="EMBL/GenBank/DDBJ databases">
        <authorList>
            <person name="Buell R."/>
            <person name="Hamilton J."/>
            <person name="Hostetler J."/>
        </authorList>
    </citation>
    <scope>NUCLEOTIDE SEQUENCE [LARGE SCALE GENOMIC DNA]</scope>
    <source>
        <strain evidence="2">DAOM:BR144</strain>
    </source>
</reference>
<reference evidence="1" key="3">
    <citation type="submission" date="2015-02" db="UniProtKB">
        <authorList>
            <consortium name="EnsemblProtists"/>
        </authorList>
    </citation>
    <scope>IDENTIFICATION</scope>
    <source>
        <strain evidence="1">DAOM BR144</strain>
    </source>
</reference>
<dbReference type="EMBL" id="GL376633">
    <property type="status" value="NOT_ANNOTATED_CDS"/>
    <property type="molecule type" value="Genomic_DNA"/>
</dbReference>
<dbReference type="EnsemblProtists" id="PYU1_T005503">
    <property type="protein sequence ID" value="PYU1_T005503"/>
    <property type="gene ID" value="PYU1_G005492"/>
</dbReference>
<dbReference type="eggNOG" id="ENOG502RBTT">
    <property type="taxonomic scope" value="Eukaryota"/>
</dbReference>
<dbReference type="Proteomes" id="UP000019132">
    <property type="component" value="Unassembled WGS sequence"/>
</dbReference>
<keyword evidence="2" id="KW-1185">Reference proteome</keyword>
<reference evidence="2" key="1">
    <citation type="journal article" date="2010" name="Genome Biol.">
        <title>Genome sequence of the necrotrophic plant pathogen Pythium ultimum reveals original pathogenicity mechanisms and effector repertoire.</title>
        <authorList>
            <person name="Levesque C.A."/>
            <person name="Brouwer H."/>
            <person name="Cano L."/>
            <person name="Hamilton J.P."/>
            <person name="Holt C."/>
            <person name="Huitema E."/>
            <person name="Raffaele S."/>
            <person name="Robideau G.P."/>
            <person name="Thines M."/>
            <person name="Win J."/>
            <person name="Zerillo M.M."/>
            <person name="Beakes G.W."/>
            <person name="Boore J.L."/>
            <person name="Busam D."/>
            <person name="Dumas B."/>
            <person name="Ferriera S."/>
            <person name="Fuerstenberg S.I."/>
            <person name="Gachon C.M."/>
            <person name="Gaulin E."/>
            <person name="Govers F."/>
            <person name="Grenville-Briggs L."/>
            <person name="Horner N."/>
            <person name="Hostetler J."/>
            <person name="Jiang R.H."/>
            <person name="Johnson J."/>
            <person name="Krajaejun T."/>
            <person name="Lin H."/>
            <person name="Meijer H.J."/>
            <person name="Moore B."/>
            <person name="Morris P."/>
            <person name="Phuntmart V."/>
            <person name="Puiu D."/>
            <person name="Shetty J."/>
            <person name="Stajich J.E."/>
            <person name="Tripathy S."/>
            <person name="Wawra S."/>
            <person name="van West P."/>
            <person name="Whitty B.R."/>
            <person name="Coutinho P.M."/>
            <person name="Henrissat B."/>
            <person name="Martin F."/>
            <person name="Thomas P.D."/>
            <person name="Tyler B.M."/>
            <person name="De Vries R.P."/>
            <person name="Kamoun S."/>
            <person name="Yandell M."/>
            <person name="Tisserat N."/>
            <person name="Buell C.R."/>
        </authorList>
    </citation>
    <scope>NUCLEOTIDE SEQUENCE</scope>
    <source>
        <strain evidence="2">DAOM:BR144</strain>
    </source>
</reference>